<gene>
    <name evidence="16" type="ORF">ACFQ39_05160</name>
</gene>
<evidence type="ECO:0000256" key="11">
    <source>
        <dbReference type="ARBA" id="ARBA00022840"/>
    </source>
</evidence>
<evidence type="ECO:0000256" key="8">
    <source>
        <dbReference type="ARBA" id="ARBA00022723"/>
    </source>
</evidence>
<comment type="cofactor">
    <cofactor evidence="1">
        <name>Mg(2+)</name>
        <dbReference type="ChEBI" id="CHEBI:18420"/>
    </cofactor>
</comment>
<evidence type="ECO:0000256" key="6">
    <source>
        <dbReference type="ARBA" id="ARBA00021623"/>
    </source>
</evidence>
<dbReference type="Gene3D" id="3.30.470.20">
    <property type="entry name" value="ATP-grasp fold, B domain"/>
    <property type="match status" value="1"/>
</dbReference>
<evidence type="ECO:0000256" key="7">
    <source>
        <dbReference type="ARBA" id="ARBA00022679"/>
    </source>
</evidence>
<evidence type="ECO:0000256" key="13">
    <source>
        <dbReference type="ARBA" id="ARBA00033470"/>
    </source>
</evidence>
<keyword evidence="11" id="KW-0067">ATP-binding</keyword>
<comment type="pathway">
    <text evidence="3">Carbohydrate biosynthesis; gluconeogenesis.</text>
</comment>
<evidence type="ECO:0000256" key="3">
    <source>
        <dbReference type="ARBA" id="ARBA00004742"/>
    </source>
</evidence>
<accession>A0ABW3Y249</accession>
<comment type="caution">
    <text evidence="16">The sequence shown here is derived from an EMBL/GenBank/DDBJ whole genome shotgun (WGS) entry which is preliminary data.</text>
</comment>
<sequence length="971" mass="109864">MIKSAMLVLFIGIFLNGSLLTAQEIPVSTIKKQIQSFKKDERGPYYRIKWFCKDGSVRDPKESCPESIGGGIQHASYKPEVDALATNHQLYFGNILSYNKIEEFWDAQNNHSRLKQYEIVKYLITVDNGWIYEKGQFYRGAMQSEDEEEWGIEFYKEILKDQKNLDEQYYLIKQSLKDLPHSGDSNIAQLMRSQSKVIAEEVPTFMDVRIKIHGNPDKTDIAVVNDFLKKNGSSLSSDQKRKLDELLQTMNTYYTPVSTEELLKEVSSIQGNEDLKKSLSALLKGYEREVFAADKCHSLAEILCNIRFELPKVKSAESKLGLLDLSNKTENILFIQSQEWKPSNLNELMKKIQVLSYAALGSGLIELWEWEEVKGILAYRSLPESMSLGELQEFLNSSRGIVEWSTAMVKAVYGEDVARYSLFEPKSYQFIDDRIRSSVVLDLGKSVSQLGSIISKQSSLENDVMGISGESTIRGLNPGYAYGELEVVRGSVEETDFEKDKIYVFERPPSGLKPVAGIMTISEGNLVSHVQLLARNLGIPNAAISGENLKDLLKYKGQKVFYAVTGKGNVLMKLEKDMSKEELGLFSAEQRNTNKIKVPVDRIQLDETNVINMREVNADDSGKICGPKAANLGQLKSLFPDHVVEGLIIPFGIFRNHLDNKMPGQSVSYWEYLNATYNQAEEMKKANKNDNEIEKYQLERMSTLRTAIEKMELNKDFVAQLETEFKKVFGSSLGSVPVFLRSDTNMEDLKEFTGAGLNLTLFNILKKDEIMNGIKRVWASPYTERSLKWRQKYLLNPEYVFPSILVIPGVNVDYSGVVITTGINKGGKDDLTVAFSRGAGGAVDGQSAETRLVTKAENELLSPSREPSYVYLSKKGGSEKRFTSFDKPILNENNIQSIRRIVDEVRTKVPERTDPDYQGAYDMEMGFENDKLWLFQIRPFVENKKAKSSGYLDSISPQMDMNKKVSLSEKI</sequence>
<dbReference type="EMBL" id="JBHTMY010000002">
    <property type="protein sequence ID" value="MFD1314995.1"/>
    <property type="molecule type" value="Genomic_DNA"/>
</dbReference>
<dbReference type="Proteomes" id="UP001597201">
    <property type="component" value="Unassembled WGS sequence"/>
</dbReference>
<keyword evidence="10" id="KW-0418">Kinase</keyword>
<comment type="similarity">
    <text evidence="4">Belongs to the PEP-utilizing enzyme family.</text>
</comment>
<evidence type="ECO:0000256" key="10">
    <source>
        <dbReference type="ARBA" id="ARBA00022777"/>
    </source>
</evidence>
<comment type="function">
    <text evidence="2">Catalyzes the phosphorylation of pyruvate to phosphoenolpyruvate.</text>
</comment>
<protein>
    <recommendedName>
        <fullName evidence="6">Phosphoenolpyruvate synthase</fullName>
        <ecNumber evidence="5">2.7.9.2</ecNumber>
    </recommendedName>
    <alternativeName>
        <fullName evidence="13">Pyruvate, water dikinase</fullName>
    </alternativeName>
</protein>
<evidence type="ECO:0000313" key="17">
    <source>
        <dbReference type="Proteomes" id="UP001597201"/>
    </source>
</evidence>
<dbReference type="InterPro" id="IPR013815">
    <property type="entry name" value="ATP_grasp_subdomain_1"/>
</dbReference>
<evidence type="ECO:0000256" key="4">
    <source>
        <dbReference type="ARBA" id="ARBA00007837"/>
    </source>
</evidence>
<reference evidence="17" key="1">
    <citation type="journal article" date="2019" name="Int. J. Syst. Evol. Microbiol.">
        <title>The Global Catalogue of Microorganisms (GCM) 10K type strain sequencing project: providing services to taxonomists for standard genome sequencing and annotation.</title>
        <authorList>
            <consortium name="The Broad Institute Genomics Platform"/>
            <consortium name="The Broad Institute Genome Sequencing Center for Infectious Disease"/>
            <person name="Wu L."/>
            <person name="Ma J."/>
        </authorList>
    </citation>
    <scope>NUCLEOTIDE SEQUENCE [LARGE SCALE GENOMIC DNA]</scope>
    <source>
        <strain evidence="17">CCUG 61485</strain>
    </source>
</reference>
<name>A0ABW3Y249_9FLAO</name>
<dbReference type="Pfam" id="PF01326">
    <property type="entry name" value="PPDK_N"/>
    <property type="match status" value="1"/>
</dbReference>
<dbReference type="RefSeq" id="WP_377176919.1">
    <property type="nucleotide sequence ID" value="NZ_JBHTMY010000002.1"/>
</dbReference>
<proteinExistence type="inferred from homology"/>
<evidence type="ECO:0000256" key="14">
    <source>
        <dbReference type="ARBA" id="ARBA00047700"/>
    </source>
</evidence>
<evidence type="ECO:0000256" key="5">
    <source>
        <dbReference type="ARBA" id="ARBA00011996"/>
    </source>
</evidence>
<evidence type="ECO:0000256" key="1">
    <source>
        <dbReference type="ARBA" id="ARBA00001946"/>
    </source>
</evidence>
<keyword evidence="12" id="KW-0460">Magnesium</keyword>
<dbReference type="SUPFAM" id="SSF56059">
    <property type="entry name" value="Glutathione synthetase ATP-binding domain-like"/>
    <property type="match status" value="1"/>
</dbReference>
<evidence type="ECO:0000256" key="9">
    <source>
        <dbReference type="ARBA" id="ARBA00022741"/>
    </source>
</evidence>
<keyword evidence="7" id="KW-0808">Transferase</keyword>
<evidence type="ECO:0000256" key="2">
    <source>
        <dbReference type="ARBA" id="ARBA00002988"/>
    </source>
</evidence>
<dbReference type="Gene3D" id="3.30.1490.20">
    <property type="entry name" value="ATP-grasp fold, A domain"/>
    <property type="match status" value="1"/>
</dbReference>
<evidence type="ECO:0000256" key="12">
    <source>
        <dbReference type="ARBA" id="ARBA00022842"/>
    </source>
</evidence>
<dbReference type="InterPro" id="IPR002192">
    <property type="entry name" value="PPDK_AMP/ATP-bd"/>
</dbReference>
<keyword evidence="9" id="KW-0547">Nucleotide-binding</keyword>
<comment type="catalytic activity">
    <reaction evidence="14">
        <text>pyruvate + ATP + H2O = phosphoenolpyruvate + AMP + phosphate + 2 H(+)</text>
        <dbReference type="Rhea" id="RHEA:11364"/>
        <dbReference type="ChEBI" id="CHEBI:15361"/>
        <dbReference type="ChEBI" id="CHEBI:15377"/>
        <dbReference type="ChEBI" id="CHEBI:15378"/>
        <dbReference type="ChEBI" id="CHEBI:30616"/>
        <dbReference type="ChEBI" id="CHEBI:43474"/>
        <dbReference type="ChEBI" id="CHEBI:58702"/>
        <dbReference type="ChEBI" id="CHEBI:456215"/>
        <dbReference type="EC" id="2.7.9.2"/>
    </reaction>
</comment>
<dbReference type="InterPro" id="IPR006319">
    <property type="entry name" value="PEP_synth"/>
</dbReference>
<evidence type="ECO:0000313" key="16">
    <source>
        <dbReference type="EMBL" id="MFD1314995.1"/>
    </source>
</evidence>
<dbReference type="PANTHER" id="PTHR43030:SF1">
    <property type="entry name" value="PHOSPHOENOLPYRUVATE SYNTHASE"/>
    <property type="match status" value="1"/>
</dbReference>
<organism evidence="16 17">
    <name type="scientific">Namhaeicola litoreus</name>
    <dbReference type="NCBI Taxonomy" id="1052145"/>
    <lineage>
        <taxon>Bacteria</taxon>
        <taxon>Pseudomonadati</taxon>
        <taxon>Bacteroidota</taxon>
        <taxon>Flavobacteriia</taxon>
        <taxon>Flavobacteriales</taxon>
        <taxon>Flavobacteriaceae</taxon>
        <taxon>Namhaeicola</taxon>
    </lineage>
</organism>
<keyword evidence="17" id="KW-1185">Reference proteome</keyword>
<dbReference type="EC" id="2.7.9.2" evidence="5"/>
<keyword evidence="8" id="KW-0479">Metal-binding</keyword>
<dbReference type="PANTHER" id="PTHR43030">
    <property type="entry name" value="PHOSPHOENOLPYRUVATE SYNTHASE"/>
    <property type="match status" value="1"/>
</dbReference>
<feature type="domain" description="Pyruvate phosphate dikinase AMP/ATP-binding" evidence="15">
    <location>
        <begin position="626"/>
        <end position="948"/>
    </location>
</feature>
<evidence type="ECO:0000259" key="15">
    <source>
        <dbReference type="Pfam" id="PF01326"/>
    </source>
</evidence>